<organism evidence="1 2">
    <name type="scientific">Diphasiastrum complanatum</name>
    <name type="common">Issler's clubmoss</name>
    <name type="synonym">Lycopodium complanatum</name>
    <dbReference type="NCBI Taxonomy" id="34168"/>
    <lineage>
        <taxon>Eukaryota</taxon>
        <taxon>Viridiplantae</taxon>
        <taxon>Streptophyta</taxon>
        <taxon>Embryophyta</taxon>
        <taxon>Tracheophyta</taxon>
        <taxon>Lycopodiopsida</taxon>
        <taxon>Lycopodiales</taxon>
        <taxon>Lycopodiaceae</taxon>
        <taxon>Lycopodioideae</taxon>
        <taxon>Diphasiastrum</taxon>
    </lineage>
</organism>
<keyword evidence="2" id="KW-1185">Reference proteome</keyword>
<proteinExistence type="predicted"/>
<reference evidence="2" key="1">
    <citation type="journal article" date="2024" name="Proc. Natl. Acad. Sci. U.S.A.">
        <title>Extraordinary preservation of gene collinearity over three hundred million years revealed in homosporous lycophytes.</title>
        <authorList>
            <person name="Li C."/>
            <person name="Wickell D."/>
            <person name="Kuo L.Y."/>
            <person name="Chen X."/>
            <person name="Nie B."/>
            <person name="Liao X."/>
            <person name="Peng D."/>
            <person name="Ji J."/>
            <person name="Jenkins J."/>
            <person name="Williams M."/>
            <person name="Shu S."/>
            <person name="Plott C."/>
            <person name="Barry K."/>
            <person name="Rajasekar S."/>
            <person name="Grimwood J."/>
            <person name="Han X."/>
            <person name="Sun S."/>
            <person name="Hou Z."/>
            <person name="He W."/>
            <person name="Dai G."/>
            <person name="Sun C."/>
            <person name="Schmutz J."/>
            <person name="Leebens-Mack J.H."/>
            <person name="Li F.W."/>
            <person name="Wang L."/>
        </authorList>
    </citation>
    <scope>NUCLEOTIDE SEQUENCE [LARGE SCALE GENOMIC DNA]</scope>
    <source>
        <strain evidence="2">cv. PW_Plant_1</strain>
    </source>
</reference>
<accession>A0ACC2CN43</accession>
<dbReference type="Proteomes" id="UP001162992">
    <property type="component" value="Chromosome 9"/>
</dbReference>
<evidence type="ECO:0000313" key="2">
    <source>
        <dbReference type="Proteomes" id="UP001162992"/>
    </source>
</evidence>
<protein>
    <submittedName>
        <fullName evidence="1">Uncharacterized protein</fullName>
    </submittedName>
</protein>
<sequence length="188" mass="21358">MFFELKLKRDVILQPHELKSGMYLTGAVLSKLVEDLNLLKCTEEHGYYVAATTLESIGQGRIRSVTGSVVFAVEFNCLVFKPYKGEIVESVVSQITRTGFEARCGPFESLFVHQKMMEGFEFHEAQSPAFNTFKDSQGTEIQKDTVVRVKLIALRWDDRERTYRALATLNDDYMGPVQAFETGLDLNK</sequence>
<comment type="caution">
    <text evidence="1">The sequence shown here is derived from an EMBL/GenBank/DDBJ whole genome shotgun (WGS) entry which is preliminary data.</text>
</comment>
<gene>
    <name evidence="1" type="ORF">O6H91_09G035400</name>
</gene>
<name>A0ACC2CN43_DIPCM</name>
<evidence type="ECO:0000313" key="1">
    <source>
        <dbReference type="EMBL" id="KAJ7543382.1"/>
    </source>
</evidence>
<dbReference type="EMBL" id="CM055100">
    <property type="protein sequence ID" value="KAJ7543382.1"/>
    <property type="molecule type" value="Genomic_DNA"/>
</dbReference>